<dbReference type="RefSeq" id="XP_001565183.1">
    <property type="nucleotide sequence ID" value="XM_001565133.1"/>
</dbReference>
<keyword evidence="3" id="KW-1185">Reference proteome</keyword>
<dbReference type="EMBL" id="FR798998">
    <property type="protein sequence ID" value="CAM36618.1"/>
    <property type="molecule type" value="Genomic_DNA"/>
</dbReference>
<dbReference type="AlphaFoldDB" id="A4HCX2"/>
<organism evidence="2 3">
    <name type="scientific">Leishmania braziliensis</name>
    <dbReference type="NCBI Taxonomy" id="5660"/>
    <lineage>
        <taxon>Eukaryota</taxon>
        <taxon>Discoba</taxon>
        <taxon>Euglenozoa</taxon>
        <taxon>Kinetoplastea</taxon>
        <taxon>Metakinetoplastina</taxon>
        <taxon>Trypanosomatida</taxon>
        <taxon>Trypanosomatidae</taxon>
        <taxon>Leishmaniinae</taxon>
        <taxon>Leishmania</taxon>
        <taxon>Leishmania braziliensis species complex</taxon>
    </lineage>
</organism>
<reference evidence="2 3" key="2">
    <citation type="journal article" date="2011" name="Genome Res.">
        <title>Chromosome and gene copy number variation allow major structural change between species and strains of Leishmania.</title>
        <authorList>
            <person name="Rogers M.B."/>
            <person name="Hilley J.D."/>
            <person name="Dickens N.J."/>
            <person name="Wilkes J."/>
            <person name="Bates P.A."/>
            <person name="Depledge D.P."/>
            <person name="Harris D."/>
            <person name="Her Y."/>
            <person name="Herzyk P."/>
            <person name="Imamura H."/>
            <person name="Otto T.D."/>
            <person name="Sanders M."/>
            <person name="Seeger K."/>
            <person name="Dujardin J.C."/>
            <person name="Berriman M."/>
            <person name="Smith D.F."/>
            <person name="Hertz-Fowler C."/>
            <person name="Mottram J.C."/>
        </authorList>
    </citation>
    <scope>NUCLEOTIDE SEQUENCE [LARGE SCALE GENOMIC DNA]</scope>
    <source>
        <strain evidence="2 3">MHOM/BR/75/M2904</strain>
    </source>
</reference>
<feature type="region of interest" description="Disordered" evidence="1">
    <location>
        <begin position="1"/>
        <end position="89"/>
    </location>
</feature>
<gene>
    <name evidence="2" type="ORF">LBRM_23_1110</name>
</gene>
<dbReference type="VEuPathDB" id="TriTrypDB:LbrM.23.1110"/>
<proteinExistence type="predicted"/>
<reference evidence="2 3" key="1">
    <citation type="journal article" date="2007" name="Nat. Genet.">
        <title>Comparative genomic analysis of three Leishmania species that cause diverse human disease.</title>
        <authorList>
            <person name="Peacock C.S."/>
            <person name="Seeger K."/>
            <person name="Harris D."/>
            <person name="Murphy L."/>
            <person name="Ruiz J.C."/>
            <person name="Quail M.A."/>
            <person name="Peters N."/>
            <person name="Adlem E."/>
            <person name="Tivey A."/>
            <person name="Aslett M."/>
            <person name="Kerhornou A."/>
            <person name="Ivens A."/>
            <person name="Fraser A."/>
            <person name="Rajandream M.A."/>
            <person name="Carver T."/>
            <person name="Norbertczak H."/>
            <person name="Chillingworth T."/>
            <person name="Hance Z."/>
            <person name="Jagels K."/>
            <person name="Moule S."/>
            <person name="Ormond D."/>
            <person name="Rutter S."/>
            <person name="Squares R."/>
            <person name="Whitehead S."/>
            <person name="Rabbinowitsch E."/>
            <person name="Arrowsmith C."/>
            <person name="White B."/>
            <person name="Thurston S."/>
            <person name="Bringaud F."/>
            <person name="Baldauf S.L."/>
            <person name="Faulconbridge A."/>
            <person name="Jeffares D."/>
            <person name="Depledge D.P."/>
            <person name="Oyola S.O."/>
            <person name="Hilley J.D."/>
            <person name="Brito L.O."/>
            <person name="Tosi L.R."/>
            <person name="Barrell B."/>
            <person name="Cruz A.K."/>
            <person name="Mottram J.C."/>
            <person name="Smith D.F."/>
            <person name="Berriman M."/>
        </authorList>
    </citation>
    <scope>NUCLEOTIDE SEQUENCE [LARGE SCALE GENOMIC DNA]</scope>
    <source>
        <strain evidence="2 3">MHOM/BR/75/M2904</strain>
    </source>
</reference>
<dbReference type="InParanoid" id="A4HCX2"/>
<evidence type="ECO:0000313" key="3">
    <source>
        <dbReference type="Proteomes" id="UP000007258"/>
    </source>
</evidence>
<name>A4HCX2_LEIBR</name>
<sequence length="89" mass="9349">MGTACMRELTRPRTFDLKAHGMGGGKGDRANGGEHGHEHMNGGDHGHEHMDGGDHGHEHMDGGAPNGNGKDENMGNDNEHNGMGDDANP</sequence>
<feature type="compositionally biased region" description="Basic and acidic residues" evidence="1">
    <location>
        <begin position="8"/>
        <end position="19"/>
    </location>
</feature>
<dbReference type="GeneID" id="5415757"/>
<feature type="compositionally biased region" description="Basic and acidic residues" evidence="1">
    <location>
        <begin position="69"/>
        <end position="83"/>
    </location>
</feature>
<evidence type="ECO:0000256" key="1">
    <source>
        <dbReference type="SAM" id="MobiDB-lite"/>
    </source>
</evidence>
<evidence type="ECO:0000313" key="2">
    <source>
        <dbReference type="EMBL" id="CAM36618.1"/>
    </source>
</evidence>
<feature type="compositionally biased region" description="Basic and acidic residues" evidence="1">
    <location>
        <begin position="26"/>
        <end position="61"/>
    </location>
</feature>
<accession>A4HCX2</accession>
<dbReference type="KEGG" id="lbz:LBRM_23_1110"/>
<protein>
    <submittedName>
        <fullName evidence="2">Uncharacterized protein</fullName>
    </submittedName>
</protein>
<dbReference type="Proteomes" id="UP000007258">
    <property type="component" value="Chromosome 23"/>
</dbReference>